<dbReference type="Gene3D" id="2.60.120.330">
    <property type="entry name" value="B-lactam Antibiotic, Isopenicillin N Synthase, Chain"/>
    <property type="match status" value="1"/>
</dbReference>
<evidence type="ECO:0000313" key="5">
    <source>
        <dbReference type="EMBL" id="KXH42883.1"/>
    </source>
</evidence>
<dbReference type="InterPro" id="IPR005123">
    <property type="entry name" value="Oxoglu/Fe-dep_dioxygenase_dom"/>
</dbReference>
<proteinExistence type="inferred from homology"/>
<dbReference type="SUPFAM" id="SSF51197">
    <property type="entry name" value="Clavaminate synthase-like"/>
    <property type="match status" value="1"/>
</dbReference>
<organism evidence="5 6">
    <name type="scientific">Colletotrichum simmondsii</name>
    <dbReference type="NCBI Taxonomy" id="703756"/>
    <lineage>
        <taxon>Eukaryota</taxon>
        <taxon>Fungi</taxon>
        <taxon>Dikarya</taxon>
        <taxon>Ascomycota</taxon>
        <taxon>Pezizomycotina</taxon>
        <taxon>Sordariomycetes</taxon>
        <taxon>Hypocreomycetidae</taxon>
        <taxon>Glomerellales</taxon>
        <taxon>Glomerellaceae</taxon>
        <taxon>Colletotrichum</taxon>
        <taxon>Colletotrichum acutatum species complex</taxon>
    </lineage>
</organism>
<dbReference type="PANTHER" id="PTHR31571">
    <property type="entry name" value="ALTERED INHERITANCE OF MITOCHONDRIA PROTEIN 6"/>
    <property type="match status" value="1"/>
</dbReference>
<comment type="similarity">
    <text evidence="1">Belongs to the AIM6 family.</text>
</comment>
<comment type="caution">
    <text evidence="5">The sequence shown here is derived from an EMBL/GenBank/DDBJ whole genome shotgun (WGS) entry which is preliminary data.</text>
</comment>
<dbReference type="PANTHER" id="PTHR31571:SF1">
    <property type="entry name" value="ALTERED INHERITANCE OF MITOCHONDRIA PROTEIN 6"/>
    <property type="match status" value="1"/>
</dbReference>
<accession>A0A135T3Z6</accession>
<dbReference type="InterPro" id="IPR027443">
    <property type="entry name" value="IPNS-like_sf"/>
</dbReference>
<dbReference type="InterPro" id="IPR026992">
    <property type="entry name" value="DIOX_N"/>
</dbReference>
<dbReference type="PRINTS" id="PR00682">
    <property type="entry name" value="IPNSYNTHASE"/>
</dbReference>
<evidence type="ECO:0000256" key="3">
    <source>
        <dbReference type="SAM" id="Phobius"/>
    </source>
</evidence>
<reference evidence="5 6" key="1">
    <citation type="submission" date="2014-02" db="EMBL/GenBank/DDBJ databases">
        <title>The genome sequence of Colletotrichum simmondsii CBS122122.</title>
        <authorList>
            <person name="Baroncelli R."/>
            <person name="Thon M.R."/>
        </authorList>
    </citation>
    <scope>NUCLEOTIDE SEQUENCE [LARGE SCALE GENOMIC DNA]</scope>
    <source>
        <strain evidence="5 6">CBS122122</strain>
    </source>
</reference>
<keyword evidence="3" id="KW-0472">Membrane</keyword>
<dbReference type="GO" id="GO:0006629">
    <property type="term" value="P:lipid metabolic process"/>
    <property type="evidence" value="ECO:0007669"/>
    <property type="project" value="InterPro"/>
</dbReference>
<dbReference type="InterPro" id="IPR017946">
    <property type="entry name" value="PLC-like_Pdiesterase_TIM-brl"/>
</dbReference>
<name>A0A135T3Z6_9PEZI</name>
<dbReference type="PROSITE" id="PS51471">
    <property type="entry name" value="FE2OG_OXY"/>
    <property type="match status" value="1"/>
</dbReference>
<dbReference type="InterPro" id="IPR044861">
    <property type="entry name" value="IPNS-like_FE2OG_OXY"/>
</dbReference>
<dbReference type="SUPFAM" id="SSF51695">
    <property type="entry name" value="PLC-like phosphodiesterases"/>
    <property type="match status" value="1"/>
</dbReference>
<feature type="transmembrane region" description="Helical" evidence="3">
    <location>
        <begin position="393"/>
        <end position="418"/>
    </location>
</feature>
<protein>
    <recommendedName>
        <fullName evidence="2">Altered inheritance of mitochondria protein 6</fullName>
    </recommendedName>
</protein>
<gene>
    <name evidence="5" type="ORF">CSIM01_05991</name>
</gene>
<dbReference type="InterPro" id="IPR051236">
    <property type="entry name" value="HAT_RTT109-like"/>
</dbReference>
<dbReference type="OrthoDB" id="288590at2759"/>
<dbReference type="Pfam" id="PF03171">
    <property type="entry name" value="2OG-FeII_Oxy"/>
    <property type="match status" value="1"/>
</dbReference>
<evidence type="ECO:0000256" key="1">
    <source>
        <dbReference type="ARBA" id="ARBA00008858"/>
    </source>
</evidence>
<dbReference type="GO" id="GO:0008081">
    <property type="term" value="F:phosphoric diester hydrolase activity"/>
    <property type="evidence" value="ECO:0007669"/>
    <property type="project" value="InterPro"/>
</dbReference>
<dbReference type="CDD" id="cd08577">
    <property type="entry name" value="PI-PLCc_GDPD_SF_unchar3"/>
    <property type="match status" value="1"/>
</dbReference>
<keyword evidence="3" id="KW-0812">Transmembrane</keyword>
<dbReference type="AlphaFoldDB" id="A0A135T3Z6"/>
<keyword evidence="3" id="KW-1133">Transmembrane helix</keyword>
<dbReference type="GO" id="GO:0044283">
    <property type="term" value="P:small molecule biosynthetic process"/>
    <property type="evidence" value="ECO:0007669"/>
    <property type="project" value="UniProtKB-ARBA"/>
</dbReference>
<evidence type="ECO:0000313" key="6">
    <source>
        <dbReference type="Proteomes" id="UP000070328"/>
    </source>
</evidence>
<sequence length="800" mass="91027">MSVANLASDPGTTLLRFASGNGPVTRRILRTPLRDALPTEIPVIDVSLAFSPEIKDRKIVAQQIRDAATTSGFFYLINHGIAPSVTDSAHTACLKYFRQDEETKMRSWVGKSRYFNGYKPPGSQRINKSESVDVRESFSWTYDPRHDPDVFDVDAIPEEARKLLRIEDFHWDGTANQPHFKEAIILYWQSCLKLARVLVRSFALSLDLPEDHFDAKFAYPDAALALNYYPPLSSSAIVDLDSNKTVSIGSHTDFQLFTILWQDSVGGLQVLNRQGQWIRAAPVPGTFVVNIADYLQRITNDLYVSTVHRAQNLSGEERISMPFFFGFGLHESCGVIDTCVKEGEKPKYEEIGCEAWVQRRARAMHQVASDDENDCAQSAQRLRPRKPSMLQELLFLGVAATIACAILITLLYVFIFVLQPRALSDAASQNFISNNPITTNGQPVDGLSRWLEDFSRSVIPIMCHSHNDYWRPYPLYSALAAGCTGVEADIWLSDDGSDLLVGHDRHELSSKRTLRSMYLDPLMEILDTMNPPEQWSNFSRTDRPQGAFRSQPNITIVLLLDVKSDPYKTWPVVMEQLGSLREKLFLTRYEVINTEPGFILRQDIWPGPLTIVGTGNLVQDRMINHWPTNELYHQYHDTFLDAPLDQLPEDNWRQYNDYGYFASQLWHEQDTYYASVSFQQSIGSVRTGFSTEQLAKLRKQISTAKWSGLKSRYWDLPSWPISHRDYVWEVLTREGVDMLNVDDLQSAARRGWTKGYVQSVIWVALTSSVIFFTGIAMTWFGFRAIKKYMKGLQSQGIVLA</sequence>
<dbReference type="InterPro" id="IPR039559">
    <property type="entry name" value="AIM6_PI-PLC-like_dom"/>
</dbReference>
<dbReference type="Pfam" id="PF14226">
    <property type="entry name" value="DIOX_N"/>
    <property type="match status" value="1"/>
</dbReference>
<dbReference type="EMBL" id="JFBX01000290">
    <property type="protein sequence ID" value="KXH42883.1"/>
    <property type="molecule type" value="Genomic_DNA"/>
</dbReference>
<dbReference type="Proteomes" id="UP000070328">
    <property type="component" value="Unassembled WGS sequence"/>
</dbReference>
<evidence type="ECO:0000256" key="2">
    <source>
        <dbReference type="ARBA" id="ARBA00014286"/>
    </source>
</evidence>
<feature type="domain" description="Fe2OG dioxygenase" evidence="4">
    <location>
        <begin position="219"/>
        <end position="327"/>
    </location>
</feature>
<keyword evidence="6" id="KW-1185">Reference proteome</keyword>
<feature type="transmembrane region" description="Helical" evidence="3">
    <location>
        <begin position="760"/>
        <end position="782"/>
    </location>
</feature>
<evidence type="ECO:0000259" key="4">
    <source>
        <dbReference type="PROSITE" id="PS51471"/>
    </source>
</evidence>